<proteinExistence type="predicted"/>
<gene>
    <name evidence="2" type="ORF">CAP_7703</name>
</gene>
<evidence type="ECO:0000313" key="3">
    <source>
        <dbReference type="Proteomes" id="UP000019678"/>
    </source>
</evidence>
<keyword evidence="1" id="KW-1133">Transmembrane helix</keyword>
<feature type="transmembrane region" description="Helical" evidence="1">
    <location>
        <begin position="162"/>
        <end position="184"/>
    </location>
</feature>
<feature type="transmembrane region" description="Helical" evidence="1">
    <location>
        <begin position="114"/>
        <end position="133"/>
    </location>
</feature>
<dbReference type="AlphaFoldDB" id="A0A017SZA0"/>
<dbReference type="STRING" id="1192034.CAP_7703"/>
<keyword evidence="1" id="KW-0472">Membrane</keyword>
<dbReference type="eggNOG" id="ENOG5033TXD">
    <property type="taxonomic scope" value="Bacteria"/>
</dbReference>
<name>A0A017SZA0_9BACT</name>
<dbReference type="Proteomes" id="UP000019678">
    <property type="component" value="Unassembled WGS sequence"/>
</dbReference>
<protein>
    <recommendedName>
        <fullName evidence="4">Glycosyltransferase RgtA/B/C/D-like domain-containing protein</fullName>
    </recommendedName>
</protein>
<comment type="caution">
    <text evidence="2">The sequence shown here is derived from an EMBL/GenBank/DDBJ whole genome shotgun (WGS) entry which is preliminary data.</text>
</comment>
<keyword evidence="3" id="KW-1185">Reference proteome</keyword>
<evidence type="ECO:0008006" key="4">
    <source>
        <dbReference type="Google" id="ProtNLM"/>
    </source>
</evidence>
<keyword evidence="1" id="KW-0812">Transmembrane</keyword>
<feature type="transmembrane region" description="Helical" evidence="1">
    <location>
        <begin position="140"/>
        <end position="156"/>
    </location>
</feature>
<reference evidence="2 3" key="1">
    <citation type="submission" date="2013-05" db="EMBL/GenBank/DDBJ databases">
        <title>Genome assembly of Chondromyces apiculatus DSM 436.</title>
        <authorList>
            <person name="Sharma G."/>
            <person name="Khatri I."/>
            <person name="Kaur C."/>
            <person name="Mayilraj S."/>
            <person name="Subramanian S."/>
        </authorList>
    </citation>
    <scope>NUCLEOTIDE SEQUENCE [LARGE SCALE GENOMIC DNA]</scope>
    <source>
        <strain evidence="2 3">DSM 436</strain>
    </source>
</reference>
<feature type="transmembrane region" description="Helical" evidence="1">
    <location>
        <begin position="258"/>
        <end position="279"/>
    </location>
</feature>
<feature type="transmembrane region" description="Helical" evidence="1">
    <location>
        <begin position="413"/>
        <end position="434"/>
    </location>
</feature>
<feature type="transmembrane region" description="Helical" evidence="1">
    <location>
        <begin position="332"/>
        <end position="353"/>
    </location>
</feature>
<dbReference type="OrthoDB" id="5512260at2"/>
<evidence type="ECO:0000313" key="2">
    <source>
        <dbReference type="EMBL" id="EYF01935.1"/>
    </source>
</evidence>
<dbReference type="EMBL" id="ASRX01000069">
    <property type="protein sequence ID" value="EYF01935.1"/>
    <property type="molecule type" value="Genomic_DNA"/>
</dbReference>
<organism evidence="2 3">
    <name type="scientific">Chondromyces apiculatus DSM 436</name>
    <dbReference type="NCBI Taxonomy" id="1192034"/>
    <lineage>
        <taxon>Bacteria</taxon>
        <taxon>Pseudomonadati</taxon>
        <taxon>Myxococcota</taxon>
        <taxon>Polyangia</taxon>
        <taxon>Polyangiales</taxon>
        <taxon>Polyangiaceae</taxon>
        <taxon>Chondromyces</taxon>
    </lineage>
</organism>
<accession>A0A017SZA0</accession>
<feature type="transmembrane region" description="Helical" evidence="1">
    <location>
        <begin position="359"/>
        <end position="375"/>
    </location>
</feature>
<evidence type="ECO:0000256" key="1">
    <source>
        <dbReference type="SAM" id="Phobius"/>
    </source>
</evidence>
<feature type="transmembrane region" description="Helical" evidence="1">
    <location>
        <begin position="382"/>
        <end position="401"/>
    </location>
</feature>
<dbReference type="RefSeq" id="WP_044248541.1">
    <property type="nucleotide sequence ID" value="NZ_ASRX01000069.1"/>
</dbReference>
<sequence>MPLQGRIRQALASPRTPFVAAVVAVVLMLPALGGGAMNDDHTHKLQFDPEVQLDSGMRGDWDLFRFQDRDRANFHRNMDLGLWPWWTSPGFRLAFLRPLASLWHALDYRVYPEAFAWMHAESVLLYGLLVLAAGLVYRRVLGVTATAGLAVLLFAVDDAHAMVVAWIANRHALLSALFGFLAIAAHDRARREGWTPGRVLGPAGFSLSMLAGEGGTSTLAYLFAHAVFLDRGRLGEGGESGDDGPRGEGGQQGRVREVALALAPYAGMTLGWAVLYRLGGYGASGGAFYIDPVGEAGTFVAAVLMRLPVLLAGQIALPPADLWGGLPPGAPWRMTLFTVPIVGLVGAGLALGLRRDRTTAFWATGMVLSLVPACATWPSDRLLLFSGLGAFGLVGALLSGAREGLGRGARWGVRGLAGLFVVIHVVLAVPLLPARTLLTIRIMRVEVDRATESLPAEAMLPESTVVVVNAPDALVTTTALAARFTQMEHGSLPKATRLLAVAVAGTLEVTRPEAQTLSLTASEGMLAEWTSLVFRTAGTPFKVGDRVELPGMTAEVRSLMGDGARPRQVDFTFAQRLDDPSLIWLIWDETRFVRFTLPAVGERRALPAIDYAKAVGLRD</sequence>